<proteinExistence type="predicted"/>
<dbReference type="PANTHER" id="PTHR34303:SF8">
    <property type="entry name" value="OS09G0372600 PROTEIN"/>
    <property type="match status" value="1"/>
</dbReference>
<organism evidence="2 3">
    <name type="scientific">Panicum virgatum</name>
    <name type="common">Blackwell switchgrass</name>
    <dbReference type="NCBI Taxonomy" id="38727"/>
    <lineage>
        <taxon>Eukaryota</taxon>
        <taxon>Viridiplantae</taxon>
        <taxon>Streptophyta</taxon>
        <taxon>Embryophyta</taxon>
        <taxon>Tracheophyta</taxon>
        <taxon>Spermatophyta</taxon>
        <taxon>Magnoliopsida</taxon>
        <taxon>Liliopsida</taxon>
        <taxon>Poales</taxon>
        <taxon>Poaceae</taxon>
        <taxon>PACMAD clade</taxon>
        <taxon>Panicoideae</taxon>
        <taxon>Panicodae</taxon>
        <taxon>Paniceae</taxon>
        <taxon>Panicinae</taxon>
        <taxon>Panicum</taxon>
        <taxon>Panicum sect. Hiantes</taxon>
    </lineage>
</organism>
<evidence type="ECO:0000313" key="3">
    <source>
        <dbReference type="Proteomes" id="UP000823388"/>
    </source>
</evidence>
<feature type="region of interest" description="Disordered" evidence="1">
    <location>
        <begin position="397"/>
        <end position="420"/>
    </location>
</feature>
<gene>
    <name evidence="2" type="ORF">PVAP13_6KG186106</name>
</gene>
<comment type="caution">
    <text evidence="2">The sequence shown here is derived from an EMBL/GenBank/DDBJ whole genome shotgun (WGS) entry which is preliminary data.</text>
</comment>
<dbReference type="AlphaFoldDB" id="A0A8T0RBM9"/>
<evidence type="ECO:0000313" key="2">
    <source>
        <dbReference type="EMBL" id="KAG2582656.1"/>
    </source>
</evidence>
<reference evidence="2" key="1">
    <citation type="submission" date="2020-05" db="EMBL/GenBank/DDBJ databases">
        <title>WGS assembly of Panicum virgatum.</title>
        <authorList>
            <person name="Lovell J.T."/>
            <person name="Jenkins J."/>
            <person name="Shu S."/>
            <person name="Juenger T.E."/>
            <person name="Schmutz J."/>
        </authorList>
    </citation>
    <scope>NUCLEOTIDE SEQUENCE</scope>
    <source>
        <strain evidence="2">AP13</strain>
    </source>
</reference>
<accession>A0A8T0RBM9</accession>
<name>A0A8T0RBM9_PANVG</name>
<protein>
    <submittedName>
        <fullName evidence="2">Uncharacterized protein</fullName>
    </submittedName>
</protein>
<keyword evidence="3" id="KW-1185">Reference proteome</keyword>
<evidence type="ECO:0000256" key="1">
    <source>
        <dbReference type="SAM" id="MobiDB-lite"/>
    </source>
</evidence>
<dbReference type="PANTHER" id="PTHR34303">
    <property type="entry name" value="OS01G0890400 PROTEIN-RELATED"/>
    <property type="match status" value="1"/>
</dbReference>
<dbReference type="EMBL" id="CM029047">
    <property type="protein sequence ID" value="KAG2582656.1"/>
    <property type="molecule type" value="Genomic_DNA"/>
</dbReference>
<sequence>MADACPILHAGGGFPPIHPVLAFSTPLVSPPTDLWRRCFRCLTLDHKLERCRDPVRCRRCWAFDHTERYYKWRPSPLSPVPSSAVPLRSSVSSTLPSLACSASMADSHSTARSAGGSPMASDADSAPAFIALLDYSFVMPSPPCSSSLQDLLGEETPPGSPRFFFDAPLRRHLFFSAPSSPAVHPSPHAPISPVGAALDEVDLVPPQRPDHVDAYMPFVAMRRYANIAFANISPPAAAPSAFLRRAFQSVAGNPHVRLAPSSHGAQIVIFDDEIARDSLVHHSPFFFRNHAITLERFDETPNRFLFQHEAFVALSIEDYPLEHWRREHIMHSVTPFGNPHFIDLICLMGSDYSAVLVVVKVESINDIPLHIHFKNYDGPGSIGTVHIIHFEEADLDSYSDSDRDDPLPPPFFPGRSSRSRSIEQGPFHSFLAPLPTSPHFLPSGASSGSPPHTQVFASPITGRPVVQIRASPTWFKISARGRSAKGGPPSGSGRLAGLLGLGSTAGLRACWPGLADAAAPLGLGSAVASAPVPEPVVPLGPLPACDLPGQELDLGPGLHAVQAIPGLAALANLHVPCGPAPLLWQGPRIAANEDAFYISPIDKASCLKKRKLEGIGHCPVRAPAEAAVLPRELLELASAGDFPEPLRVADLCRLGLACEVLVRDLDLLDSDLGSVIDGMGGAN</sequence>
<dbReference type="Proteomes" id="UP000823388">
    <property type="component" value="Chromosome 6K"/>
</dbReference>